<keyword evidence="5 7" id="KW-1133">Transmembrane helix</keyword>
<evidence type="ECO:0000256" key="2">
    <source>
        <dbReference type="ARBA" id="ARBA00008193"/>
    </source>
</evidence>
<accession>A0A6N2TED5</accession>
<proteinExistence type="inferred from homology"/>
<evidence type="ECO:0000256" key="6">
    <source>
        <dbReference type="ARBA" id="ARBA00023136"/>
    </source>
</evidence>
<name>A0A6N2TED5_BLAHA</name>
<dbReference type="GO" id="GO:0005886">
    <property type="term" value="C:plasma membrane"/>
    <property type="evidence" value="ECO:0007669"/>
    <property type="project" value="UniProtKB-SubCell"/>
</dbReference>
<dbReference type="RefSeq" id="WP_156342310.1">
    <property type="nucleotide sequence ID" value="NZ_CACRSY010000010.1"/>
</dbReference>
<keyword evidence="6 7" id="KW-0472">Membrane</keyword>
<evidence type="ECO:0000313" key="9">
    <source>
        <dbReference type="EMBL" id="VYT04194.1"/>
    </source>
</evidence>
<feature type="transmembrane region" description="Helical" evidence="7">
    <location>
        <begin position="32"/>
        <end position="53"/>
    </location>
</feature>
<feature type="transmembrane region" description="Helical" evidence="7">
    <location>
        <begin position="6"/>
        <end position="25"/>
    </location>
</feature>
<evidence type="ECO:0000256" key="4">
    <source>
        <dbReference type="ARBA" id="ARBA00022692"/>
    </source>
</evidence>
<feature type="transmembrane region" description="Helical" evidence="7">
    <location>
        <begin position="162"/>
        <end position="181"/>
    </location>
</feature>
<feature type="domain" description="Glycine transporter" evidence="8">
    <location>
        <begin position="102"/>
        <end position="178"/>
    </location>
</feature>
<dbReference type="InterPro" id="IPR005115">
    <property type="entry name" value="Gly_transporter"/>
</dbReference>
<dbReference type="PANTHER" id="PTHR30506">
    <property type="entry name" value="INNER MEMBRANE PROTEIN"/>
    <property type="match status" value="1"/>
</dbReference>
<evidence type="ECO:0000256" key="1">
    <source>
        <dbReference type="ARBA" id="ARBA00004651"/>
    </source>
</evidence>
<evidence type="ECO:0000256" key="5">
    <source>
        <dbReference type="ARBA" id="ARBA00022989"/>
    </source>
</evidence>
<sequence>MDIFTFILEIIGTVAFASSGAMLAIEKKMDIFGVNILGATTAVGGGIMRDVILGVTPPTAFAQPVYILFAIITSTLLFAIVYTNPDIIHSKIKNKFYDKVMLWCDTVGLGIFTVVGIQTASRHVTDDNAFFFLFIGVLTGVGGGVIRDIMASETPYILVREVYASASIAGGIVCIVCRNTVGEAAGLIFGLIVTVVIRALAAHFHWNLLRIH</sequence>
<dbReference type="PANTHER" id="PTHR30506:SF3">
    <property type="entry name" value="UPF0126 INNER MEMBRANE PROTEIN YADS-RELATED"/>
    <property type="match status" value="1"/>
</dbReference>
<feature type="transmembrane region" description="Helical" evidence="7">
    <location>
        <begin position="187"/>
        <end position="209"/>
    </location>
</feature>
<gene>
    <name evidence="9" type="ORF">BHLFYP23_02575</name>
</gene>
<comment type="subcellular location">
    <subcellularLocation>
        <location evidence="1">Cell membrane</location>
        <topology evidence="1">Multi-pass membrane protein</topology>
    </subcellularLocation>
</comment>
<comment type="similarity">
    <text evidence="2">Belongs to the UPF0126 family.</text>
</comment>
<feature type="transmembrane region" description="Helical" evidence="7">
    <location>
        <begin position="129"/>
        <end position="150"/>
    </location>
</feature>
<evidence type="ECO:0000256" key="3">
    <source>
        <dbReference type="ARBA" id="ARBA00022475"/>
    </source>
</evidence>
<evidence type="ECO:0000256" key="7">
    <source>
        <dbReference type="SAM" id="Phobius"/>
    </source>
</evidence>
<dbReference type="Pfam" id="PF03458">
    <property type="entry name" value="Gly_transporter"/>
    <property type="match status" value="2"/>
</dbReference>
<feature type="transmembrane region" description="Helical" evidence="7">
    <location>
        <begin position="65"/>
        <end position="84"/>
    </location>
</feature>
<reference evidence="9" key="1">
    <citation type="submission" date="2019-11" db="EMBL/GenBank/DDBJ databases">
        <authorList>
            <person name="Feng L."/>
        </authorList>
    </citation>
    <scope>NUCLEOTIDE SEQUENCE</scope>
    <source>
        <strain evidence="9">BhanseniiLFYP23</strain>
    </source>
</reference>
<dbReference type="EMBL" id="CACRSY010000010">
    <property type="protein sequence ID" value="VYT04194.1"/>
    <property type="molecule type" value="Genomic_DNA"/>
</dbReference>
<feature type="domain" description="Glycine transporter" evidence="8">
    <location>
        <begin position="7"/>
        <end position="80"/>
    </location>
</feature>
<dbReference type="AlphaFoldDB" id="A0A6N2TED5"/>
<protein>
    <recommendedName>
        <fullName evidence="8">Glycine transporter domain-containing protein</fullName>
    </recommendedName>
</protein>
<organism evidence="9">
    <name type="scientific">Blautia hansenii</name>
    <name type="common">Ruminococcus hansenii</name>
    <dbReference type="NCBI Taxonomy" id="1322"/>
    <lineage>
        <taxon>Bacteria</taxon>
        <taxon>Bacillati</taxon>
        <taxon>Bacillota</taxon>
        <taxon>Clostridia</taxon>
        <taxon>Lachnospirales</taxon>
        <taxon>Lachnospiraceae</taxon>
        <taxon>Blautia</taxon>
    </lineage>
</organism>
<keyword evidence="3" id="KW-1003">Cell membrane</keyword>
<keyword evidence="4 7" id="KW-0812">Transmembrane</keyword>
<evidence type="ECO:0000259" key="8">
    <source>
        <dbReference type="Pfam" id="PF03458"/>
    </source>
</evidence>